<comment type="caution">
    <text evidence="6">The sequence shown here is derived from an EMBL/GenBank/DDBJ whole genome shotgun (WGS) entry which is preliminary data.</text>
</comment>
<dbReference type="PIRSF" id="PIRSF007764">
    <property type="entry name" value="Sld5"/>
    <property type="match status" value="1"/>
</dbReference>
<evidence type="ECO:0000259" key="5">
    <source>
        <dbReference type="Pfam" id="PF16922"/>
    </source>
</evidence>
<dbReference type="PANTHER" id="PTHR21206:SF0">
    <property type="entry name" value="DNA REPLICATION COMPLEX GINS PROTEIN SLD5"/>
    <property type="match status" value="1"/>
</dbReference>
<organism evidence="6 7">
    <name type="scientific">Allacma fusca</name>
    <dbReference type="NCBI Taxonomy" id="39272"/>
    <lineage>
        <taxon>Eukaryota</taxon>
        <taxon>Metazoa</taxon>
        <taxon>Ecdysozoa</taxon>
        <taxon>Arthropoda</taxon>
        <taxon>Hexapoda</taxon>
        <taxon>Collembola</taxon>
        <taxon>Symphypleona</taxon>
        <taxon>Sminthuridae</taxon>
        <taxon>Allacma</taxon>
    </lineage>
</organism>
<gene>
    <name evidence="6" type="ORF">AFUS01_LOCUS17415</name>
</gene>
<dbReference type="AlphaFoldDB" id="A0A8J2K308"/>
<dbReference type="EMBL" id="CAJVCH010166292">
    <property type="protein sequence ID" value="CAG7728653.1"/>
    <property type="molecule type" value="Genomic_DNA"/>
</dbReference>
<evidence type="ECO:0000313" key="7">
    <source>
        <dbReference type="Proteomes" id="UP000708208"/>
    </source>
</evidence>
<name>A0A8J2K308_9HEXA</name>
<dbReference type="GO" id="GO:0000811">
    <property type="term" value="C:GINS complex"/>
    <property type="evidence" value="ECO:0007669"/>
    <property type="project" value="TreeGrafter"/>
</dbReference>
<dbReference type="GO" id="GO:0006261">
    <property type="term" value="P:DNA-templated DNA replication"/>
    <property type="evidence" value="ECO:0007669"/>
    <property type="project" value="InterPro"/>
</dbReference>
<reference evidence="6" key="1">
    <citation type="submission" date="2021-06" db="EMBL/GenBank/DDBJ databases">
        <authorList>
            <person name="Hodson N. C."/>
            <person name="Mongue J. A."/>
            <person name="Jaron S. K."/>
        </authorList>
    </citation>
    <scope>NUCLEOTIDE SEQUENCE</scope>
</reference>
<dbReference type="Pfam" id="PF16922">
    <property type="entry name" value="SLD5_C"/>
    <property type="match status" value="1"/>
</dbReference>
<dbReference type="Pfam" id="PF05916">
    <property type="entry name" value="Sld5"/>
    <property type="match status" value="1"/>
</dbReference>
<dbReference type="OrthoDB" id="338231at2759"/>
<dbReference type="PANTHER" id="PTHR21206">
    <property type="entry name" value="SLD5 PROTEIN"/>
    <property type="match status" value="1"/>
</dbReference>
<dbReference type="CDD" id="cd21692">
    <property type="entry name" value="GINS_B_Sld5"/>
    <property type="match status" value="1"/>
</dbReference>
<keyword evidence="7" id="KW-1185">Reference proteome</keyword>
<protein>
    <recommendedName>
        <fullName evidence="2">DNA replication complex GINS protein SLD5</fullName>
    </recommendedName>
    <alternativeName>
        <fullName evidence="3">GINS complex subunit 4</fullName>
    </alternativeName>
</protein>
<evidence type="ECO:0000313" key="6">
    <source>
        <dbReference type="EMBL" id="CAG7728653.1"/>
    </source>
</evidence>
<accession>A0A8J2K308</accession>
<feature type="domain" description="DNA replication complex GINS protein SLD5 C-terminal" evidence="5">
    <location>
        <begin position="115"/>
        <end position="160"/>
    </location>
</feature>
<dbReference type="GO" id="GO:0000727">
    <property type="term" value="P:double-strand break repair via break-induced replication"/>
    <property type="evidence" value="ECO:0007669"/>
    <property type="project" value="TreeGrafter"/>
</dbReference>
<evidence type="ECO:0000259" key="4">
    <source>
        <dbReference type="Pfam" id="PF05916"/>
    </source>
</evidence>
<dbReference type="InterPro" id="IPR021151">
    <property type="entry name" value="GINS_A"/>
</dbReference>
<dbReference type="InterPro" id="IPR031633">
    <property type="entry name" value="SLD5_C"/>
</dbReference>
<evidence type="ECO:0000256" key="1">
    <source>
        <dbReference type="ARBA" id="ARBA00008187"/>
    </source>
</evidence>
<dbReference type="Proteomes" id="UP000708208">
    <property type="component" value="Unassembled WGS sequence"/>
</dbReference>
<proteinExistence type="inferred from homology"/>
<dbReference type="InterPro" id="IPR008591">
    <property type="entry name" value="GINS_Sld5"/>
</dbReference>
<evidence type="ECO:0000256" key="2">
    <source>
        <dbReference type="ARBA" id="ARBA00014804"/>
    </source>
</evidence>
<evidence type="ECO:0000256" key="3">
    <source>
        <dbReference type="ARBA" id="ARBA00030869"/>
    </source>
</evidence>
<dbReference type="CDD" id="cd11711">
    <property type="entry name" value="GINS_A_Sld5"/>
    <property type="match status" value="1"/>
</dbReference>
<feature type="domain" description="GINS subunit" evidence="4">
    <location>
        <begin position="53"/>
        <end position="113"/>
    </location>
</feature>
<comment type="similarity">
    <text evidence="1">Belongs to the GINS4/SLD5 family.</text>
</comment>
<dbReference type="InterPro" id="IPR038749">
    <property type="entry name" value="Sld5_GINS_A"/>
</dbReference>
<sequence>MTAYEVLQKLQKGWLNEKLAPELLTPLTEEVDCMMAQLKSMEASLPRLEKESVRHHQLEIERVRYLIASYLRTRLAKIQKYAWSIRDEEIKRQSTEPSKLTSEENKFLKEYLQVKRAESVIVDDAEGKSESQVDLPVGSQFIMKYRPVSHLVNSNDVQLV</sequence>